<evidence type="ECO:0000256" key="7">
    <source>
        <dbReference type="SAM" id="Phobius"/>
    </source>
</evidence>
<feature type="transmembrane region" description="Helical" evidence="7">
    <location>
        <begin position="136"/>
        <end position="159"/>
    </location>
</feature>
<organism evidence="9 10">
    <name type="scientific">Galdieria sulphuraria</name>
    <name type="common">Red alga</name>
    <dbReference type="NCBI Taxonomy" id="130081"/>
    <lineage>
        <taxon>Eukaryota</taxon>
        <taxon>Rhodophyta</taxon>
        <taxon>Bangiophyceae</taxon>
        <taxon>Galdieriales</taxon>
        <taxon>Galdieriaceae</taxon>
        <taxon>Galdieria</taxon>
    </lineage>
</organism>
<dbReference type="Gene3D" id="1.20.1250.20">
    <property type="entry name" value="MFS general substrate transporter like domains"/>
    <property type="match status" value="1"/>
</dbReference>
<dbReference type="InterPro" id="IPR020846">
    <property type="entry name" value="MFS_dom"/>
</dbReference>
<dbReference type="PROSITE" id="PS50850">
    <property type="entry name" value="MFS"/>
    <property type="match status" value="1"/>
</dbReference>
<dbReference type="GO" id="GO:0005886">
    <property type="term" value="C:plasma membrane"/>
    <property type="evidence" value="ECO:0007669"/>
    <property type="project" value="UniProtKB-SubCell"/>
</dbReference>
<dbReference type="GeneID" id="17087826"/>
<dbReference type="Proteomes" id="UP000030680">
    <property type="component" value="Unassembled WGS sequence"/>
</dbReference>
<evidence type="ECO:0000256" key="6">
    <source>
        <dbReference type="ARBA" id="ARBA00023136"/>
    </source>
</evidence>
<feature type="transmembrane region" description="Helical" evidence="7">
    <location>
        <begin position="12"/>
        <end position="34"/>
    </location>
</feature>
<evidence type="ECO:0000259" key="8">
    <source>
        <dbReference type="PROSITE" id="PS50850"/>
    </source>
</evidence>
<dbReference type="PANTHER" id="PTHR23517">
    <property type="entry name" value="RESISTANCE PROTEIN MDTM, PUTATIVE-RELATED-RELATED"/>
    <property type="match status" value="1"/>
</dbReference>
<keyword evidence="10" id="KW-1185">Reference proteome</keyword>
<dbReference type="PANTHER" id="PTHR23517:SF3">
    <property type="entry name" value="INTEGRAL MEMBRANE TRANSPORT PROTEIN"/>
    <property type="match status" value="1"/>
</dbReference>
<dbReference type="KEGG" id="gsl:Gasu_35660"/>
<evidence type="ECO:0000256" key="5">
    <source>
        <dbReference type="ARBA" id="ARBA00022989"/>
    </source>
</evidence>
<proteinExistence type="predicted"/>
<dbReference type="eggNOG" id="ENOG502SZ0C">
    <property type="taxonomic scope" value="Eukaryota"/>
</dbReference>
<sequence length="347" mass="39345">MRLTLSKRWRIAFASAFVHGIHLTVIYIAPSLLLSPERKQLHISLSEATVPLNIYKLCNILCLPFAGLAVDYLGIRRCLLVGLLLGLLGGILYVVSPAVWLYIALSILFALSFMLSGTNVVIVLTSSWFSKSRGLAVGLVLAGYSCAASIAPIVLGYLVKLWKYRLAYLSILIVYSIFVLPVAYKVLEEKKWVKNYVESLPEEHLQRVDMEEFSRQDSPVPPREMSSLSEQVKLSARNNPSIHESRLCLSSVENTSPFWSRSYLRQVLRETVFSSRFMALAILYFTLQFALGFVYEHFVIFLEEDNHMRYERATVYFAILNTCALLSKVLGGYVADRTCRYRTLLEA</sequence>
<dbReference type="SUPFAM" id="SSF103473">
    <property type="entry name" value="MFS general substrate transporter"/>
    <property type="match status" value="1"/>
</dbReference>
<dbReference type="InterPro" id="IPR036259">
    <property type="entry name" value="MFS_trans_sf"/>
</dbReference>
<gene>
    <name evidence="9" type="ORF">Gasu_35660</name>
</gene>
<reference evidence="10" key="1">
    <citation type="journal article" date="2013" name="Science">
        <title>Gene transfer from bacteria and archaea facilitated evolution of an extremophilic eukaryote.</title>
        <authorList>
            <person name="Schonknecht G."/>
            <person name="Chen W.H."/>
            <person name="Ternes C.M."/>
            <person name="Barbier G.G."/>
            <person name="Shrestha R.P."/>
            <person name="Stanke M."/>
            <person name="Brautigam A."/>
            <person name="Baker B.J."/>
            <person name="Banfield J.F."/>
            <person name="Garavito R.M."/>
            <person name="Carr K."/>
            <person name="Wilkerson C."/>
            <person name="Rensing S.A."/>
            <person name="Gagneul D."/>
            <person name="Dickenson N.E."/>
            <person name="Oesterhelt C."/>
            <person name="Lercher M.J."/>
            <person name="Weber A.P."/>
        </authorList>
    </citation>
    <scope>NUCLEOTIDE SEQUENCE [LARGE SCALE GENOMIC DNA]</scope>
    <source>
        <strain evidence="10">074W</strain>
    </source>
</reference>
<feature type="transmembrane region" description="Helical" evidence="7">
    <location>
        <begin position="78"/>
        <end position="95"/>
    </location>
</feature>
<keyword evidence="5 7" id="KW-1133">Transmembrane helix</keyword>
<dbReference type="RefSeq" id="XP_005705514.1">
    <property type="nucleotide sequence ID" value="XM_005705457.1"/>
</dbReference>
<dbReference type="EMBL" id="KB454513">
    <property type="protein sequence ID" value="EME28994.1"/>
    <property type="molecule type" value="Genomic_DNA"/>
</dbReference>
<keyword evidence="4 7" id="KW-0812">Transmembrane</keyword>
<dbReference type="GO" id="GO:0022857">
    <property type="term" value="F:transmembrane transporter activity"/>
    <property type="evidence" value="ECO:0007669"/>
    <property type="project" value="InterPro"/>
</dbReference>
<protein>
    <submittedName>
        <fullName evidence="9">MFS transporter</fullName>
    </submittedName>
</protein>
<dbReference type="AlphaFoldDB" id="M2XZJ2"/>
<keyword evidence="3" id="KW-1003">Cell membrane</keyword>
<feature type="domain" description="Major facilitator superfamily (MFS) profile" evidence="8">
    <location>
        <begin position="8"/>
        <end position="347"/>
    </location>
</feature>
<dbReference type="Pfam" id="PF07690">
    <property type="entry name" value="MFS_1"/>
    <property type="match status" value="1"/>
</dbReference>
<dbReference type="Gramene" id="EME28994">
    <property type="protein sequence ID" value="EME28994"/>
    <property type="gene ID" value="Gasu_35660"/>
</dbReference>
<comment type="subcellular location">
    <subcellularLocation>
        <location evidence="1">Cell membrane</location>
        <topology evidence="1">Multi-pass membrane protein</topology>
    </subcellularLocation>
</comment>
<feature type="transmembrane region" description="Helical" evidence="7">
    <location>
        <begin position="277"/>
        <end position="295"/>
    </location>
</feature>
<dbReference type="InterPro" id="IPR011701">
    <property type="entry name" value="MFS"/>
</dbReference>
<keyword evidence="6 7" id="KW-0472">Membrane</keyword>
<dbReference type="InterPro" id="IPR050171">
    <property type="entry name" value="MFS_Transporters"/>
</dbReference>
<evidence type="ECO:0000256" key="4">
    <source>
        <dbReference type="ARBA" id="ARBA00022692"/>
    </source>
</evidence>
<evidence type="ECO:0000256" key="1">
    <source>
        <dbReference type="ARBA" id="ARBA00004651"/>
    </source>
</evidence>
<accession>M2XZJ2</accession>
<name>M2XZJ2_GALSU</name>
<feature type="transmembrane region" description="Helical" evidence="7">
    <location>
        <begin position="101"/>
        <end position="124"/>
    </location>
</feature>
<evidence type="ECO:0000313" key="9">
    <source>
        <dbReference type="EMBL" id="EME28994.1"/>
    </source>
</evidence>
<evidence type="ECO:0000256" key="3">
    <source>
        <dbReference type="ARBA" id="ARBA00022475"/>
    </source>
</evidence>
<dbReference type="OrthoDB" id="5765at2759"/>
<feature type="transmembrane region" description="Helical" evidence="7">
    <location>
        <begin position="315"/>
        <end position="335"/>
    </location>
</feature>
<evidence type="ECO:0000313" key="10">
    <source>
        <dbReference type="Proteomes" id="UP000030680"/>
    </source>
</evidence>
<evidence type="ECO:0000256" key="2">
    <source>
        <dbReference type="ARBA" id="ARBA00022448"/>
    </source>
</evidence>
<feature type="transmembrane region" description="Helical" evidence="7">
    <location>
        <begin position="165"/>
        <end position="184"/>
    </location>
</feature>
<keyword evidence="2" id="KW-0813">Transport</keyword>